<dbReference type="Proteomes" id="UP000268870">
    <property type="component" value="Chromosome"/>
</dbReference>
<evidence type="ECO:0000313" key="2">
    <source>
        <dbReference type="Proteomes" id="UP000268870"/>
    </source>
</evidence>
<dbReference type="Pfam" id="PF12363">
    <property type="entry name" value="Phage_TAC_12"/>
    <property type="match status" value="1"/>
</dbReference>
<gene>
    <name evidence="1" type="ORF">NCTC8184_01923</name>
</gene>
<dbReference type="AlphaFoldDB" id="A0AB38VRS7"/>
<accession>A0AB38VRS7</accession>
<dbReference type="EMBL" id="LR134265">
    <property type="protein sequence ID" value="VED65860.1"/>
    <property type="molecule type" value="Genomic_DNA"/>
</dbReference>
<reference evidence="1 2" key="1">
    <citation type="submission" date="2018-12" db="EMBL/GenBank/DDBJ databases">
        <authorList>
            <consortium name="Pathogen Informatics"/>
        </authorList>
    </citation>
    <scope>NUCLEOTIDE SEQUENCE [LARGE SCALE GENOMIC DNA]</scope>
    <source>
        <strain evidence="1 2">NCTC8184</strain>
    </source>
</reference>
<protein>
    <submittedName>
        <fullName evidence="1">Phage protein</fullName>
    </submittedName>
</protein>
<organism evidence="1 2">
    <name type="scientific">Streptococcus agalactiae</name>
    <dbReference type="NCBI Taxonomy" id="1311"/>
    <lineage>
        <taxon>Bacteria</taxon>
        <taxon>Bacillati</taxon>
        <taxon>Bacillota</taxon>
        <taxon>Bacilli</taxon>
        <taxon>Lactobacillales</taxon>
        <taxon>Streptococcaceae</taxon>
        <taxon>Streptococcus</taxon>
    </lineage>
</organism>
<proteinExistence type="predicted"/>
<dbReference type="InterPro" id="IPR024410">
    <property type="entry name" value="Phage_TAC_12"/>
</dbReference>
<evidence type="ECO:0000313" key="1">
    <source>
        <dbReference type="EMBL" id="VED65860.1"/>
    </source>
</evidence>
<sequence length="151" mass="17000">MELTVAKRSIEIKFDFKTMFKINNRLGTVNKETGERNADGVGTLFYKILERDDSAVVDLVKLSVGSGKKALSEDEVLDSIAELVEEEGSTEALFKEIENDMVESGFFKEKISKYIESMEKSVKYLEAREDADEAQIQIVKDMIGKMKDAIS</sequence>
<name>A0AB38VRS7_STRAG</name>
<dbReference type="RefSeq" id="WP_000424190.1">
    <property type="nucleotide sequence ID" value="NZ_CDCI01000012.1"/>
</dbReference>